<comment type="caution">
    <text evidence="2">The sequence shown here is derived from an EMBL/GenBank/DDBJ whole genome shotgun (WGS) entry which is preliminary data.</text>
</comment>
<feature type="signal peptide" evidence="1">
    <location>
        <begin position="1"/>
        <end position="25"/>
    </location>
</feature>
<gene>
    <name evidence="2" type="ORF">GGR33_004453</name>
</gene>
<dbReference type="RefSeq" id="WP_246413369.1">
    <property type="nucleotide sequence ID" value="NZ_BSPG01000049.1"/>
</dbReference>
<evidence type="ECO:0008006" key="4">
    <source>
        <dbReference type="Google" id="ProtNLM"/>
    </source>
</evidence>
<evidence type="ECO:0000313" key="3">
    <source>
        <dbReference type="Proteomes" id="UP000517759"/>
    </source>
</evidence>
<dbReference type="Pfam" id="PF12276">
    <property type="entry name" value="DUF3617"/>
    <property type="match status" value="1"/>
</dbReference>
<keyword evidence="1" id="KW-0732">Signal</keyword>
<feature type="chain" id="PRO_5030886856" description="DUF3617 family protein" evidence="1">
    <location>
        <begin position="26"/>
        <end position="154"/>
    </location>
</feature>
<proteinExistence type="predicted"/>
<dbReference type="InterPro" id="IPR022061">
    <property type="entry name" value="DUF3617"/>
</dbReference>
<dbReference type="AlphaFoldDB" id="A0A7W6F8W3"/>
<evidence type="ECO:0000256" key="1">
    <source>
        <dbReference type="SAM" id="SignalP"/>
    </source>
</evidence>
<protein>
    <recommendedName>
        <fullName evidence="4">DUF3617 family protein</fullName>
    </recommendedName>
</protein>
<accession>A0A7W6F8W3</accession>
<evidence type="ECO:0000313" key="2">
    <source>
        <dbReference type="EMBL" id="MBB3904927.1"/>
    </source>
</evidence>
<name>A0A7W6F8W3_9HYPH</name>
<organism evidence="2 3">
    <name type="scientific">Methylobacterium brachythecii</name>
    <dbReference type="NCBI Taxonomy" id="1176177"/>
    <lineage>
        <taxon>Bacteria</taxon>
        <taxon>Pseudomonadati</taxon>
        <taxon>Pseudomonadota</taxon>
        <taxon>Alphaproteobacteria</taxon>
        <taxon>Hyphomicrobiales</taxon>
        <taxon>Methylobacteriaceae</taxon>
        <taxon>Methylobacterium</taxon>
    </lineage>
</organism>
<dbReference type="EMBL" id="JACIDN010000009">
    <property type="protein sequence ID" value="MBB3904927.1"/>
    <property type="molecule type" value="Genomic_DNA"/>
</dbReference>
<reference evidence="2 3" key="1">
    <citation type="submission" date="2020-08" db="EMBL/GenBank/DDBJ databases">
        <title>Genomic Encyclopedia of Type Strains, Phase IV (KMG-IV): sequencing the most valuable type-strain genomes for metagenomic binning, comparative biology and taxonomic classification.</title>
        <authorList>
            <person name="Goeker M."/>
        </authorList>
    </citation>
    <scope>NUCLEOTIDE SEQUENCE [LARGE SCALE GENOMIC DNA]</scope>
    <source>
        <strain evidence="2 3">DSM 24105</strain>
    </source>
</reference>
<sequence length="154" mass="16677">MMMTHRSLCRGAVVIAALCAVPASAGPAHVESGSYEVEVTLELPHLEGMTQKKTASLCLTADPAANTHGIMVLSDNNPLSRCPFVNRYEEGDQISFDIVCEGKNSANAKAHYVFRQDRFQGRITMQMGGKNMTMTEVQTGRRTGSCEPSKAPTL</sequence>
<dbReference type="Proteomes" id="UP000517759">
    <property type="component" value="Unassembled WGS sequence"/>
</dbReference>